<dbReference type="Proteomes" id="UP000187012">
    <property type="component" value="Unassembled WGS sequence"/>
</dbReference>
<accession>A0A1N7SLV0</accession>
<dbReference type="AlphaFoldDB" id="A0A1N7SLV0"/>
<evidence type="ECO:0000313" key="2">
    <source>
        <dbReference type="Proteomes" id="UP000187012"/>
    </source>
</evidence>
<evidence type="ECO:0008006" key="3">
    <source>
        <dbReference type="Google" id="ProtNLM"/>
    </source>
</evidence>
<proteinExistence type="predicted"/>
<organism evidence="1 2">
    <name type="scientific">Paraburkholderia ribeironis</name>
    <dbReference type="NCBI Taxonomy" id="1247936"/>
    <lineage>
        <taxon>Bacteria</taxon>
        <taxon>Pseudomonadati</taxon>
        <taxon>Pseudomonadota</taxon>
        <taxon>Betaproteobacteria</taxon>
        <taxon>Burkholderiales</taxon>
        <taxon>Burkholderiaceae</taxon>
        <taxon>Paraburkholderia</taxon>
    </lineage>
</organism>
<sequence length="159" mass="17778">MPACLLRREGHEVSCRRVCTLMQHMGVKALYGKPNTGRRSAQRKICAGSSAWPEVRPGQPRYVWKNARSDRISVSSGSLCWLTSHYAGTGSWKGLTAEKRKILMYRAVRTGQLPPRRDQTLSWSARCRRVPLNKTNYRGPAKSRPWALAGAAKSAVPVD</sequence>
<evidence type="ECO:0000313" key="1">
    <source>
        <dbReference type="EMBL" id="SIT48407.1"/>
    </source>
</evidence>
<dbReference type="EMBL" id="CYGX02000102">
    <property type="protein sequence ID" value="SIT48407.1"/>
    <property type="molecule type" value="Genomic_DNA"/>
</dbReference>
<name>A0A1N7SLV0_9BURK</name>
<keyword evidence="2" id="KW-1185">Reference proteome</keyword>
<gene>
    <name evidence="1" type="ORF">BN2475_1020007</name>
</gene>
<reference evidence="1 2" key="1">
    <citation type="submission" date="2016-12" db="EMBL/GenBank/DDBJ databases">
        <authorList>
            <person name="Song W.-J."/>
            <person name="Kurnit D.M."/>
        </authorList>
    </citation>
    <scope>NUCLEOTIDE SEQUENCE [LARGE SCALE GENOMIC DNA]</scope>
    <source>
        <strain evidence="1 2">STM7296</strain>
    </source>
</reference>
<protein>
    <recommendedName>
        <fullName evidence="3">HTH-like domain-containing protein</fullName>
    </recommendedName>
</protein>